<evidence type="ECO:0000313" key="1">
    <source>
        <dbReference type="EMBL" id="KAF2468731.1"/>
    </source>
</evidence>
<reference evidence="1" key="1">
    <citation type="journal article" date="2020" name="Stud. Mycol.">
        <title>101 Dothideomycetes genomes: a test case for predicting lifestyles and emergence of pathogens.</title>
        <authorList>
            <person name="Haridas S."/>
            <person name="Albert R."/>
            <person name="Binder M."/>
            <person name="Bloem J."/>
            <person name="Labutti K."/>
            <person name="Salamov A."/>
            <person name="Andreopoulos B."/>
            <person name="Baker S."/>
            <person name="Barry K."/>
            <person name="Bills G."/>
            <person name="Bluhm B."/>
            <person name="Cannon C."/>
            <person name="Castanera R."/>
            <person name="Culley D."/>
            <person name="Daum C."/>
            <person name="Ezra D."/>
            <person name="Gonzalez J."/>
            <person name="Henrissat B."/>
            <person name="Kuo A."/>
            <person name="Liang C."/>
            <person name="Lipzen A."/>
            <person name="Lutzoni F."/>
            <person name="Magnuson J."/>
            <person name="Mondo S."/>
            <person name="Nolan M."/>
            <person name="Ohm R."/>
            <person name="Pangilinan J."/>
            <person name="Park H.-J."/>
            <person name="Ramirez L."/>
            <person name="Alfaro M."/>
            <person name="Sun H."/>
            <person name="Tritt A."/>
            <person name="Yoshinaga Y."/>
            <person name="Zwiers L.-H."/>
            <person name="Turgeon B."/>
            <person name="Goodwin S."/>
            <person name="Spatafora J."/>
            <person name="Crous P."/>
            <person name="Grigoriev I."/>
        </authorList>
    </citation>
    <scope>NUCLEOTIDE SEQUENCE</scope>
    <source>
        <strain evidence="1">ATCC 200398</strain>
    </source>
</reference>
<dbReference type="EMBL" id="MU003514">
    <property type="protein sequence ID" value="KAF2468731.1"/>
    <property type="molecule type" value="Genomic_DNA"/>
</dbReference>
<keyword evidence="2" id="KW-1185">Reference proteome</keyword>
<sequence length="55" mass="5706">VIASLYLISFTSSLDGSIMAIALLGISTNLTLGDKYVGIASHVVLTQTVFQSGFA</sequence>
<protein>
    <submittedName>
        <fullName evidence="1">Uncharacterized protein</fullName>
    </submittedName>
</protein>
<name>A0ACB6QP92_9PLEO</name>
<proteinExistence type="predicted"/>
<evidence type="ECO:0000313" key="2">
    <source>
        <dbReference type="Proteomes" id="UP000799755"/>
    </source>
</evidence>
<feature type="non-terminal residue" evidence="1">
    <location>
        <position position="1"/>
    </location>
</feature>
<organism evidence="1 2">
    <name type="scientific">Lindgomyces ingoldianus</name>
    <dbReference type="NCBI Taxonomy" id="673940"/>
    <lineage>
        <taxon>Eukaryota</taxon>
        <taxon>Fungi</taxon>
        <taxon>Dikarya</taxon>
        <taxon>Ascomycota</taxon>
        <taxon>Pezizomycotina</taxon>
        <taxon>Dothideomycetes</taxon>
        <taxon>Pleosporomycetidae</taxon>
        <taxon>Pleosporales</taxon>
        <taxon>Lindgomycetaceae</taxon>
        <taxon>Lindgomyces</taxon>
    </lineage>
</organism>
<accession>A0ACB6QP92</accession>
<gene>
    <name evidence="1" type="ORF">BDR25DRAFT_230255</name>
</gene>
<comment type="caution">
    <text evidence="1">The sequence shown here is derived from an EMBL/GenBank/DDBJ whole genome shotgun (WGS) entry which is preliminary data.</text>
</comment>
<dbReference type="Proteomes" id="UP000799755">
    <property type="component" value="Unassembled WGS sequence"/>
</dbReference>